<feature type="region of interest" description="Disordered" evidence="1">
    <location>
        <begin position="39"/>
        <end position="68"/>
    </location>
</feature>
<protein>
    <recommendedName>
        <fullName evidence="5">Secreted protein</fullName>
    </recommendedName>
</protein>
<evidence type="ECO:0000256" key="1">
    <source>
        <dbReference type="SAM" id="MobiDB-lite"/>
    </source>
</evidence>
<evidence type="ECO:0008006" key="5">
    <source>
        <dbReference type="Google" id="ProtNLM"/>
    </source>
</evidence>
<reference evidence="3" key="1">
    <citation type="journal article" date="2020" name="Stud. Mycol.">
        <title>101 Dothideomycetes genomes: a test case for predicting lifestyles and emergence of pathogens.</title>
        <authorList>
            <person name="Haridas S."/>
            <person name="Albert R."/>
            <person name="Binder M."/>
            <person name="Bloem J."/>
            <person name="Labutti K."/>
            <person name="Salamov A."/>
            <person name="Andreopoulos B."/>
            <person name="Baker S."/>
            <person name="Barry K."/>
            <person name="Bills G."/>
            <person name="Bluhm B."/>
            <person name="Cannon C."/>
            <person name="Castanera R."/>
            <person name="Culley D."/>
            <person name="Daum C."/>
            <person name="Ezra D."/>
            <person name="Gonzalez J."/>
            <person name="Henrissat B."/>
            <person name="Kuo A."/>
            <person name="Liang C."/>
            <person name="Lipzen A."/>
            <person name="Lutzoni F."/>
            <person name="Magnuson J."/>
            <person name="Mondo S."/>
            <person name="Nolan M."/>
            <person name="Ohm R."/>
            <person name="Pangilinan J."/>
            <person name="Park H.-J."/>
            <person name="Ramirez L."/>
            <person name="Alfaro M."/>
            <person name="Sun H."/>
            <person name="Tritt A."/>
            <person name="Yoshinaga Y."/>
            <person name="Zwiers L.-H."/>
            <person name="Turgeon B."/>
            <person name="Goodwin S."/>
            <person name="Spatafora J."/>
            <person name="Crous P."/>
            <person name="Grigoriev I."/>
        </authorList>
    </citation>
    <scope>NUCLEOTIDE SEQUENCE</scope>
    <source>
        <strain evidence="3">CBS 279.74</strain>
    </source>
</reference>
<dbReference type="AlphaFoldDB" id="A0A6G1JRT4"/>
<sequence>MVIIIHSLFIIIATVPPSFPSRNGHGVLVNRAIRNIGSSHQPSAVNHQPSTINHQPSTISRQPSTVNRQPSYLCTSIIRPRSLLQHPRRPRATQRCPRCLKHMGMRAVSRTANHQPRNDHSHYSTRS</sequence>
<feature type="signal peptide" evidence="2">
    <location>
        <begin position="1"/>
        <end position="20"/>
    </location>
</feature>
<evidence type="ECO:0000313" key="4">
    <source>
        <dbReference type="Proteomes" id="UP000799428"/>
    </source>
</evidence>
<proteinExistence type="predicted"/>
<name>A0A6G1JRT4_9PLEO</name>
<accession>A0A6G1JRT4</accession>
<feature type="chain" id="PRO_5026004411" description="Secreted protein" evidence="2">
    <location>
        <begin position="21"/>
        <end position="127"/>
    </location>
</feature>
<dbReference type="OrthoDB" id="8963697at2759"/>
<evidence type="ECO:0000256" key="2">
    <source>
        <dbReference type="SAM" id="SignalP"/>
    </source>
</evidence>
<keyword evidence="2" id="KW-0732">Signal</keyword>
<evidence type="ECO:0000313" key="3">
    <source>
        <dbReference type="EMBL" id="KAF2703023.1"/>
    </source>
</evidence>
<dbReference type="EMBL" id="MU005790">
    <property type="protein sequence ID" value="KAF2703023.1"/>
    <property type="molecule type" value="Genomic_DNA"/>
</dbReference>
<feature type="region of interest" description="Disordered" evidence="1">
    <location>
        <begin position="106"/>
        <end position="127"/>
    </location>
</feature>
<feature type="compositionally biased region" description="Basic and acidic residues" evidence="1">
    <location>
        <begin position="116"/>
        <end position="127"/>
    </location>
</feature>
<organism evidence="3 4">
    <name type="scientific">Pleomassaria siparia CBS 279.74</name>
    <dbReference type="NCBI Taxonomy" id="1314801"/>
    <lineage>
        <taxon>Eukaryota</taxon>
        <taxon>Fungi</taxon>
        <taxon>Dikarya</taxon>
        <taxon>Ascomycota</taxon>
        <taxon>Pezizomycotina</taxon>
        <taxon>Dothideomycetes</taxon>
        <taxon>Pleosporomycetidae</taxon>
        <taxon>Pleosporales</taxon>
        <taxon>Pleomassariaceae</taxon>
        <taxon>Pleomassaria</taxon>
    </lineage>
</organism>
<keyword evidence="4" id="KW-1185">Reference proteome</keyword>
<dbReference type="Proteomes" id="UP000799428">
    <property type="component" value="Unassembled WGS sequence"/>
</dbReference>
<gene>
    <name evidence="3" type="ORF">K504DRAFT_186895</name>
</gene>